<feature type="domain" description="TPM" evidence="3">
    <location>
        <begin position="39"/>
        <end position="160"/>
    </location>
</feature>
<keyword evidence="2" id="KW-0732">Signal</keyword>
<feature type="chain" id="PRO_5042106555" evidence="2">
    <location>
        <begin position="27"/>
        <end position="249"/>
    </location>
</feature>
<dbReference type="EMBL" id="JAJEQM010000008">
    <property type="protein sequence ID" value="MCC2210630.1"/>
    <property type="molecule type" value="Genomic_DNA"/>
</dbReference>
<dbReference type="AlphaFoldDB" id="A0AAE3DZL1"/>
<keyword evidence="1" id="KW-0812">Transmembrane</keyword>
<evidence type="ECO:0000313" key="4">
    <source>
        <dbReference type="EMBL" id="MCC2210630.1"/>
    </source>
</evidence>
<dbReference type="PANTHER" id="PTHR30373:SF2">
    <property type="entry name" value="UPF0603 PROTEIN YGCG"/>
    <property type="match status" value="1"/>
</dbReference>
<evidence type="ECO:0000256" key="2">
    <source>
        <dbReference type="SAM" id="SignalP"/>
    </source>
</evidence>
<name>A0AAE3DZL1_9FIRM</name>
<protein>
    <submittedName>
        <fullName evidence="4">TPM domain-containing protein</fullName>
    </submittedName>
</protein>
<proteinExistence type="predicted"/>
<feature type="signal peptide" evidence="2">
    <location>
        <begin position="1"/>
        <end position="26"/>
    </location>
</feature>
<comment type="caution">
    <text evidence="4">The sequence shown here is derived from an EMBL/GenBank/DDBJ whole genome shotgun (WGS) entry which is preliminary data.</text>
</comment>
<dbReference type="RefSeq" id="WP_147513566.1">
    <property type="nucleotide sequence ID" value="NZ_JAJEQM010000008.1"/>
</dbReference>
<dbReference type="Gene3D" id="3.10.310.50">
    <property type="match status" value="1"/>
</dbReference>
<evidence type="ECO:0000313" key="5">
    <source>
        <dbReference type="Proteomes" id="UP001198242"/>
    </source>
</evidence>
<dbReference type="PANTHER" id="PTHR30373">
    <property type="entry name" value="UPF0603 PROTEIN YGCG"/>
    <property type="match status" value="1"/>
</dbReference>
<keyword evidence="1" id="KW-1133">Transmembrane helix</keyword>
<evidence type="ECO:0000259" key="3">
    <source>
        <dbReference type="Pfam" id="PF04536"/>
    </source>
</evidence>
<reference evidence="4 5" key="1">
    <citation type="submission" date="2021-10" db="EMBL/GenBank/DDBJ databases">
        <title>Anaerobic single-cell dispensing facilitates the cultivation of human gut bacteria.</title>
        <authorList>
            <person name="Afrizal A."/>
        </authorList>
    </citation>
    <scope>NUCLEOTIDE SEQUENCE [LARGE SCALE GENOMIC DNA]</scope>
    <source>
        <strain evidence="4 5">CLA-AA-H232</strain>
    </source>
</reference>
<feature type="transmembrane region" description="Helical" evidence="1">
    <location>
        <begin position="180"/>
        <end position="199"/>
    </location>
</feature>
<accession>A0AAE3DZL1</accession>
<dbReference type="Proteomes" id="UP001198242">
    <property type="component" value="Unassembled WGS sequence"/>
</dbReference>
<keyword evidence="1" id="KW-0472">Membrane</keyword>
<gene>
    <name evidence="4" type="ORF">LKE05_07490</name>
</gene>
<keyword evidence="5" id="KW-1185">Reference proteome</keyword>
<organism evidence="4 5">
    <name type="scientific">Hominilimicola fabiformis</name>
    <dbReference type="NCBI Taxonomy" id="2885356"/>
    <lineage>
        <taxon>Bacteria</taxon>
        <taxon>Bacillati</taxon>
        <taxon>Bacillota</taxon>
        <taxon>Clostridia</taxon>
        <taxon>Eubacteriales</taxon>
        <taxon>Oscillospiraceae</taxon>
        <taxon>Hominilimicola</taxon>
    </lineage>
</organism>
<sequence>MSRGKIRFAALISAIFVLFINICAFAKVDIPNHTDRFFINDYANVIDSETEDYIFEKGKAYNANGGPQVVVLTMESIDGNDLEDFSIETARKWGIGDKDADNGVLILLVMDSRDIRIEVGYGLEGVLNDGKCGRFIRNATDSLSAGDYSEGIKQIYDSVIGELEDPTPDEEDDDDTMVEIMTYVVFFIVLAIVVFITNIKGRGGRGGHGGYRSGGGYYGGGFSGGSSSGGGGFSGGGGSFGGGGASGKF</sequence>
<evidence type="ECO:0000256" key="1">
    <source>
        <dbReference type="SAM" id="Phobius"/>
    </source>
</evidence>
<dbReference type="Pfam" id="PF04536">
    <property type="entry name" value="TPM_phosphatase"/>
    <property type="match status" value="1"/>
</dbReference>
<dbReference type="InterPro" id="IPR007621">
    <property type="entry name" value="TPM_dom"/>
</dbReference>